<sequence>MPVVFKQCDTKLSRPDQRIISNNFTTRLYVSPPDVPSDCKEVFTMDVSDKAGTVNHETINDSGSSTIELTDKSEMGSSTNEGQTPMYRFGSIINYPDASAIFGHFAHYVPSIEEWVTGKSQFYTLAKECSIELYTDEDGFNPGLIKVDGIALSKFQYTLSYMKYFNKKFGYFIVPITGYGLHTIENGGNYVMYVVCKNVNGINDAAGYLASGFNKRK</sequence>
<evidence type="ECO:0000313" key="2">
    <source>
        <dbReference type="WBParaSite" id="RSKR_0001062500.1"/>
    </source>
</evidence>
<reference evidence="2" key="1">
    <citation type="submission" date="2016-11" db="UniProtKB">
        <authorList>
            <consortium name="WormBaseParasite"/>
        </authorList>
    </citation>
    <scope>IDENTIFICATION</scope>
    <source>
        <strain evidence="2">KR3021</strain>
    </source>
</reference>
<organism evidence="1 2">
    <name type="scientific">Rhabditophanes sp. KR3021</name>
    <dbReference type="NCBI Taxonomy" id="114890"/>
    <lineage>
        <taxon>Eukaryota</taxon>
        <taxon>Metazoa</taxon>
        <taxon>Ecdysozoa</taxon>
        <taxon>Nematoda</taxon>
        <taxon>Chromadorea</taxon>
        <taxon>Rhabditida</taxon>
        <taxon>Tylenchina</taxon>
        <taxon>Panagrolaimomorpha</taxon>
        <taxon>Strongyloidoidea</taxon>
        <taxon>Alloionematidae</taxon>
        <taxon>Rhabditophanes</taxon>
    </lineage>
</organism>
<evidence type="ECO:0000313" key="1">
    <source>
        <dbReference type="Proteomes" id="UP000095286"/>
    </source>
</evidence>
<dbReference type="Proteomes" id="UP000095286">
    <property type="component" value="Unplaced"/>
</dbReference>
<protein>
    <submittedName>
        <fullName evidence="2">Phospholipid scramblase</fullName>
    </submittedName>
</protein>
<accession>A0AC35UF68</accession>
<dbReference type="WBParaSite" id="RSKR_0001062500.1">
    <property type="protein sequence ID" value="RSKR_0001062500.1"/>
    <property type="gene ID" value="RSKR_0001062500"/>
</dbReference>
<name>A0AC35UF68_9BILA</name>
<proteinExistence type="predicted"/>